<name>H5Y650_9FIRM</name>
<evidence type="ECO:0000313" key="4">
    <source>
        <dbReference type="Proteomes" id="UP000005104"/>
    </source>
</evidence>
<dbReference type="GO" id="GO:1904680">
    <property type="term" value="F:peptide transmembrane transporter activity"/>
    <property type="evidence" value="ECO:0007669"/>
    <property type="project" value="TreeGrafter"/>
</dbReference>
<dbReference type="SUPFAM" id="SSF53850">
    <property type="entry name" value="Periplasmic binding protein-like II"/>
    <property type="match status" value="1"/>
</dbReference>
<dbReference type="PROSITE" id="PS51257">
    <property type="entry name" value="PROKAR_LIPOPROTEIN"/>
    <property type="match status" value="1"/>
</dbReference>
<feature type="domain" description="Solute-binding protein family 5" evidence="2">
    <location>
        <begin position="84"/>
        <end position="434"/>
    </location>
</feature>
<accession>H5Y650</accession>
<dbReference type="PIRSF" id="PIRSF002741">
    <property type="entry name" value="MppA"/>
    <property type="match status" value="1"/>
</dbReference>
<keyword evidence="1" id="KW-0732">Signal</keyword>
<dbReference type="Gene3D" id="3.10.105.10">
    <property type="entry name" value="Dipeptide-binding Protein, Domain 3"/>
    <property type="match status" value="1"/>
</dbReference>
<dbReference type="InterPro" id="IPR039424">
    <property type="entry name" value="SBP_5"/>
</dbReference>
<evidence type="ECO:0000313" key="3">
    <source>
        <dbReference type="EMBL" id="EHQ91060.1"/>
    </source>
</evidence>
<proteinExistence type="predicted"/>
<dbReference type="eggNOG" id="COG0747">
    <property type="taxonomic scope" value="Bacteria"/>
</dbReference>
<dbReference type="Pfam" id="PF00496">
    <property type="entry name" value="SBP_bac_5"/>
    <property type="match status" value="1"/>
</dbReference>
<dbReference type="EMBL" id="CM001441">
    <property type="protein sequence ID" value="EHQ91060.1"/>
    <property type="molecule type" value="Genomic_DNA"/>
</dbReference>
<dbReference type="InterPro" id="IPR000914">
    <property type="entry name" value="SBP_5_dom"/>
</dbReference>
<dbReference type="STRING" id="768710.DesyoDRAFT_4094"/>
<dbReference type="PANTHER" id="PTHR30290">
    <property type="entry name" value="PERIPLASMIC BINDING COMPONENT OF ABC TRANSPORTER"/>
    <property type="match status" value="1"/>
</dbReference>
<dbReference type="AlphaFoldDB" id="H5Y650"/>
<organism evidence="3 4">
    <name type="scientific">Desulfosporosinus youngiae DSM 17734</name>
    <dbReference type="NCBI Taxonomy" id="768710"/>
    <lineage>
        <taxon>Bacteria</taxon>
        <taxon>Bacillati</taxon>
        <taxon>Bacillota</taxon>
        <taxon>Clostridia</taxon>
        <taxon>Eubacteriales</taxon>
        <taxon>Desulfitobacteriaceae</taxon>
        <taxon>Desulfosporosinus</taxon>
    </lineage>
</organism>
<dbReference type="InterPro" id="IPR030678">
    <property type="entry name" value="Peptide/Ni-bd"/>
</dbReference>
<dbReference type="OrthoDB" id="137511at2"/>
<dbReference type="CDD" id="cd08490">
    <property type="entry name" value="PBP2_NikA_DppA_OppA_like_3"/>
    <property type="match status" value="1"/>
</dbReference>
<dbReference type="HOGENOM" id="CLU_017028_7_5_9"/>
<dbReference type="GO" id="GO:0043190">
    <property type="term" value="C:ATP-binding cassette (ABC) transporter complex"/>
    <property type="evidence" value="ECO:0007669"/>
    <property type="project" value="InterPro"/>
</dbReference>
<reference evidence="3 4" key="1">
    <citation type="submission" date="2011-11" db="EMBL/GenBank/DDBJ databases">
        <title>The Noncontiguous Finished genome of Desulfosporosinus youngiae DSM 17734.</title>
        <authorList>
            <consortium name="US DOE Joint Genome Institute (JGI-PGF)"/>
            <person name="Lucas S."/>
            <person name="Han J."/>
            <person name="Lapidus A."/>
            <person name="Cheng J.-F."/>
            <person name="Goodwin L."/>
            <person name="Pitluck S."/>
            <person name="Peters L."/>
            <person name="Ovchinnikova G."/>
            <person name="Lu M."/>
            <person name="Land M.L."/>
            <person name="Hauser L."/>
            <person name="Pester M."/>
            <person name="Spring S."/>
            <person name="Ollivier B."/>
            <person name="Rattei T."/>
            <person name="Klenk H.-P."/>
            <person name="Wagner M."/>
            <person name="Loy A."/>
            <person name="Woyke T.J."/>
        </authorList>
    </citation>
    <scope>NUCLEOTIDE SEQUENCE [LARGE SCALE GENOMIC DNA]</scope>
    <source>
        <strain evidence="3 4">DSM 17734</strain>
    </source>
</reference>
<dbReference type="Gene3D" id="3.40.190.10">
    <property type="entry name" value="Periplasmic binding protein-like II"/>
    <property type="match status" value="1"/>
</dbReference>
<gene>
    <name evidence="3" type="ORF">DesyoDRAFT_4094</name>
</gene>
<feature type="chain" id="PRO_5039030797" evidence="1">
    <location>
        <begin position="26"/>
        <end position="522"/>
    </location>
</feature>
<dbReference type="PANTHER" id="PTHR30290:SF81">
    <property type="entry name" value="OLIGOPEPTIDE-BINDING PROTEIN OPPA"/>
    <property type="match status" value="1"/>
</dbReference>
<evidence type="ECO:0000256" key="1">
    <source>
        <dbReference type="SAM" id="SignalP"/>
    </source>
</evidence>
<evidence type="ECO:0000259" key="2">
    <source>
        <dbReference type="Pfam" id="PF00496"/>
    </source>
</evidence>
<feature type="signal peptide" evidence="1">
    <location>
        <begin position="1"/>
        <end position="25"/>
    </location>
</feature>
<protein>
    <submittedName>
        <fullName evidence="3">ABC-type dipeptide transport system, periplasmic component</fullName>
    </submittedName>
</protein>
<dbReference type="GO" id="GO:0042597">
    <property type="term" value="C:periplasmic space"/>
    <property type="evidence" value="ECO:0007669"/>
    <property type="project" value="UniProtKB-ARBA"/>
</dbReference>
<keyword evidence="4" id="KW-1185">Reference proteome</keyword>
<dbReference type="GO" id="GO:0015833">
    <property type="term" value="P:peptide transport"/>
    <property type="evidence" value="ECO:0007669"/>
    <property type="project" value="TreeGrafter"/>
</dbReference>
<sequence>MKKNLKSILALLISLLFMISLTACGSSPASTASTGTPGPKVMKFGSTGYFATEKLDPANGWDGWYMTYDGTLETLFKLDQNCVPQPCLVKSYENVDNLTWVFTLRDDVTFQNGEKMTAAAVKKCFERTYQTNSRAKAQISIKSLEADGQKLTFQLEKPSLTLIYDLSDPLWSVYDAEKSNYTDTLYGTGPYKITKFEPFKETVVVKYASYWGGEPKLDEAHLITVSDTDALTMALQNGEIDMAVAMPVAGISLFANNKEFVVDAATTSRGNRLYFNMDRAAMKDSAVRQAIAMCIDREGIVRSLYNGMAEASYGFLPAFLPYGGSDGLKLSVSSYNPEGAKQLLADAGYADTNKDGTLDKNGTELSLKIVTFSSRKELGQFCELLQSELANIGIKLKVDILESVSDVHASGDYDLECATGVMVPTGNAQYFFNIIAVTGASSNWSHYSNTEVDRLAKELEATSDEGKRNEIIRSMVQIMLDDNMMTVYNHQKLTNIYSSQVTGFKTHPSEYYLLDVNTDIVR</sequence>
<dbReference type="RefSeq" id="WP_007785778.1">
    <property type="nucleotide sequence ID" value="NZ_CM001441.1"/>
</dbReference>
<dbReference type="Proteomes" id="UP000005104">
    <property type="component" value="Chromosome"/>
</dbReference>